<comment type="caution">
    <text evidence="1">The sequence shown here is derived from an EMBL/GenBank/DDBJ whole genome shotgun (WGS) entry which is preliminary data.</text>
</comment>
<dbReference type="Proteomes" id="UP001364695">
    <property type="component" value="Unassembled WGS sequence"/>
</dbReference>
<gene>
    <name evidence="1" type="ORF">RV045_12180</name>
</gene>
<evidence type="ECO:0000313" key="1">
    <source>
        <dbReference type="EMBL" id="MEJ7139179.1"/>
    </source>
</evidence>
<evidence type="ECO:0000313" key="2">
    <source>
        <dbReference type="Proteomes" id="UP001364695"/>
    </source>
</evidence>
<keyword evidence="2" id="KW-1185">Reference proteome</keyword>
<reference evidence="1" key="1">
    <citation type="submission" date="2023-10" db="EMBL/GenBank/DDBJ databases">
        <title>Amphibacter perezi, gen. nov., sp. nov. a novel taxa of the family Comamonadaceae, class Betaproteobacteria isolated from the skin microbiota of Pelophylax perezi from different populations.</title>
        <authorList>
            <person name="Costa S."/>
            <person name="Proenca D.N."/>
            <person name="Lopes I."/>
            <person name="Morais P.V."/>
        </authorList>
    </citation>
    <scope>NUCLEOTIDE SEQUENCE</scope>
    <source>
        <strain evidence="1">SL12-8</strain>
    </source>
</reference>
<organism evidence="1 2">
    <name type="scientific">Amphibiibacter pelophylacis</name>
    <dbReference type="NCBI Taxonomy" id="1799477"/>
    <lineage>
        <taxon>Bacteria</taxon>
        <taxon>Pseudomonadati</taxon>
        <taxon>Pseudomonadota</taxon>
        <taxon>Betaproteobacteria</taxon>
        <taxon>Burkholderiales</taxon>
        <taxon>Sphaerotilaceae</taxon>
        <taxon>Amphibiibacter</taxon>
    </lineage>
</organism>
<sequence>MALSVPVIEAVQGVAQMAGVVQDTRSDRVSLNVSLGSSTYRGDTGLSSTLAAGSTNATARAPRRSRPTPAI</sequence>
<protein>
    <submittedName>
        <fullName evidence="1">Uncharacterized protein</fullName>
    </submittedName>
</protein>
<dbReference type="EMBL" id="JAWDIE010000021">
    <property type="protein sequence ID" value="MEJ7139179.1"/>
    <property type="molecule type" value="Genomic_DNA"/>
</dbReference>
<accession>A0ACC6P4Q4</accession>
<proteinExistence type="predicted"/>
<name>A0ACC6P4Q4_9BURK</name>